<dbReference type="CDD" id="cd00132">
    <property type="entry name" value="CRIB"/>
    <property type="match status" value="1"/>
</dbReference>
<gene>
    <name evidence="2" type="ORF">HPP92_009902</name>
</gene>
<sequence>MGPKVKSLFKGFKYITQIFVYKEQEMVIGNPTDVRHVAHVGFDSDSNECSKLDEVLQVCI</sequence>
<proteinExistence type="predicted"/>
<dbReference type="Proteomes" id="UP000639772">
    <property type="component" value="Unassembled WGS sequence"/>
</dbReference>
<dbReference type="InterPro" id="IPR000095">
    <property type="entry name" value="CRIB_dom"/>
</dbReference>
<dbReference type="PROSITE" id="PS50108">
    <property type="entry name" value="CRIB"/>
    <property type="match status" value="1"/>
</dbReference>
<dbReference type="EMBL" id="JADCNM010000005">
    <property type="protein sequence ID" value="KAG0481818.1"/>
    <property type="molecule type" value="Genomic_DNA"/>
</dbReference>
<dbReference type="AlphaFoldDB" id="A0A835R8H9"/>
<feature type="domain" description="CRIB" evidence="1">
    <location>
        <begin position="28"/>
        <end position="41"/>
    </location>
</feature>
<evidence type="ECO:0000313" key="2">
    <source>
        <dbReference type="EMBL" id="KAG0481818.1"/>
    </source>
</evidence>
<evidence type="ECO:0000313" key="3">
    <source>
        <dbReference type="Proteomes" id="UP000639772"/>
    </source>
</evidence>
<organism evidence="2 3">
    <name type="scientific">Vanilla planifolia</name>
    <name type="common">Vanilla</name>
    <dbReference type="NCBI Taxonomy" id="51239"/>
    <lineage>
        <taxon>Eukaryota</taxon>
        <taxon>Viridiplantae</taxon>
        <taxon>Streptophyta</taxon>
        <taxon>Embryophyta</taxon>
        <taxon>Tracheophyta</taxon>
        <taxon>Spermatophyta</taxon>
        <taxon>Magnoliopsida</taxon>
        <taxon>Liliopsida</taxon>
        <taxon>Asparagales</taxon>
        <taxon>Orchidaceae</taxon>
        <taxon>Vanilloideae</taxon>
        <taxon>Vanilleae</taxon>
        <taxon>Vanilla</taxon>
    </lineage>
</organism>
<dbReference type="PANTHER" id="PTHR47846">
    <property type="entry name" value="OS06G0681300 PROTEIN-RELATED"/>
    <property type="match status" value="1"/>
</dbReference>
<accession>A0A835R8H9</accession>
<dbReference type="PANTHER" id="PTHR47846:SF4">
    <property type="entry name" value="WASP-RELATED PROTEIN"/>
    <property type="match status" value="1"/>
</dbReference>
<comment type="caution">
    <text evidence="2">The sequence shown here is derived from an EMBL/GenBank/DDBJ whole genome shotgun (WGS) entry which is preliminary data.</text>
</comment>
<dbReference type="Gene3D" id="3.90.810.10">
    <property type="entry name" value="CRIB domain"/>
    <property type="match status" value="1"/>
</dbReference>
<dbReference type="OrthoDB" id="4206278at2759"/>
<dbReference type="InterPro" id="IPR036936">
    <property type="entry name" value="CRIB_dom_sf"/>
</dbReference>
<dbReference type="SMART" id="SM00285">
    <property type="entry name" value="PBD"/>
    <property type="match status" value="1"/>
</dbReference>
<protein>
    <recommendedName>
        <fullName evidence="1">CRIB domain-containing protein</fullName>
    </recommendedName>
</protein>
<evidence type="ECO:0000259" key="1">
    <source>
        <dbReference type="PROSITE" id="PS50108"/>
    </source>
</evidence>
<reference evidence="2 3" key="1">
    <citation type="journal article" date="2020" name="Nat. Food">
        <title>A phased Vanilla planifolia genome enables genetic improvement of flavour and production.</title>
        <authorList>
            <person name="Hasing T."/>
            <person name="Tang H."/>
            <person name="Brym M."/>
            <person name="Khazi F."/>
            <person name="Huang T."/>
            <person name="Chambers A.H."/>
        </authorList>
    </citation>
    <scope>NUCLEOTIDE SEQUENCE [LARGE SCALE GENOMIC DNA]</scope>
    <source>
        <tissue evidence="2">Leaf</tissue>
    </source>
</reference>
<dbReference type="Pfam" id="PF00786">
    <property type="entry name" value="PBD"/>
    <property type="match status" value="1"/>
</dbReference>
<name>A0A835R8H9_VANPL</name>